<evidence type="ECO:0000313" key="2">
    <source>
        <dbReference type="EnsemblMetazoa" id="AFUN008980-PA"/>
    </source>
</evidence>
<protein>
    <submittedName>
        <fullName evidence="2">Uncharacterized protein</fullName>
    </submittedName>
</protein>
<dbReference type="Pfam" id="PF16025">
    <property type="entry name" value="CaM_bind"/>
    <property type="match status" value="1"/>
</dbReference>
<dbReference type="GO" id="GO:0007099">
    <property type="term" value="P:centriole replication"/>
    <property type="evidence" value="ECO:0007669"/>
    <property type="project" value="InterPro"/>
</dbReference>
<evidence type="ECO:0000256" key="1">
    <source>
        <dbReference type="SAM" id="MobiDB-lite"/>
    </source>
</evidence>
<feature type="compositionally biased region" description="Basic and acidic residues" evidence="1">
    <location>
        <begin position="275"/>
        <end position="299"/>
    </location>
</feature>
<name>A0A182RRT4_ANOFN</name>
<feature type="compositionally biased region" description="Basic residues" evidence="1">
    <location>
        <begin position="349"/>
        <end position="361"/>
    </location>
</feature>
<dbReference type="InterPro" id="IPR033207">
    <property type="entry name" value="CCP110"/>
</dbReference>
<dbReference type="PROSITE" id="PS50096">
    <property type="entry name" value="IQ"/>
    <property type="match status" value="1"/>
</dbReference>
<dbReference type="CDD" id="cd23767">
    <property type="entry name" value="IQCD"/>
    <property type="match status" value="1"/>
</dbReference>
<organism evidence="2">
    <name type="scientific">Anopheles funestus</name>
    <name type="common">African malaria mosquito</name>
    <dbReference type="NCBI Taxonomy" id="62324"/>
    <lineage>
        <taxon>Eukaryota</taxon>
        <taxon>Metazoa</taxon>
        <taxon>Ecdysozoa</taxon>
        <taxon>Arthropoda</taxon>
        <taxon>Hexapoda</taxon>
        <taxon>Insecta</taxon>
        <taxon>Pterygota</taxon>
        <taxon>Neoptera</taxon>
        <taxon>Endopterygota</taxon>
        <taxon>Diptera</taxon>
        <taxon>Nematocera</taxon>
        <taxon>Culicoidea</taxon>
        <taxon>Culicidae</taxon>
        <taxon>Anophelinae</taxon>
        <taxon>Anopheles</taxon>
    </lineage>
</organism>
<accession>A0A182RRT4</accession>
<reference evidence="2" key="1">
    <citation type="submission" date="2020-05" db="UniProtKB">
        <authorList>
            <consortium name="EnsemblMetazoa"/>
        </authorList>
    </citation>
    <scope>IDENTIFICATION</scope>
    <source>
        <strain evidence="2">FUMOZ</strain>
    </source>
</reference>
<feature type="region of interest" description="Disordered" evidence="1">
    <location>
        <begin position="275"/>
        <end position="368"/>
    </location>
</feature>
<dbReference type="EnsemblMetazoa" id="AFUN008980-RA">
    <property type="protein sequence ID" value="AFUN008980-PA"/>
    <property type="gene ID" value="AFUN008980"/>
</dbReference>
<dbReference type="SMART" id="SM00015">
    <property type="entry name" value="IQ"/>
    <property type="match status" value="1"/>
</dbReference>
<dbReference type="GO" id="GO:0032465">
    <property type="term" value="P:regulation of cytokinesis"/>
    <property type="evidence" value="ECO:0007669"/>
    <property type="project" value="InterPro"/>
</dbReference>
<feature type="compositionally biased region" description="Basic and acidic residues" evidence="1">
    <location>
        <begin position="490"/>
        <end position="503"/>
    </location>
</feature>
<proteinExistence type="predicted"/>
<dbReference type="VEuPathDB" id="VectorBase:AFUN008980"/>
<dbReference type="InterPro" id="IPR000048">
    <property type="entry name" value="IQ_motif_EF-hand-BS"/>
</dbReference>
<feature type="region of interest" description="Disordered" evidence="1">
    <location>
        <begin position="480"/>
        <end position="505"/>
    </location>
</feature>
<dbReference type="AlphaFoldDB" id="A0A182RRT4"/>
<dbReference type="PANTHER" id="PTHR13594:SF1">
    <property type="entry name" value="CENTRIOLAR COILED-COIL PROTEIN OF 110 KDA"/>
    <property type="match status" value="1"/>
</dbReference>
<dbReference type="STRING" id="62324.A0A182RRT4"/>
<dbReference type="GO" id="GO:0005814">
    <property type="term" value="C:centriole"/>
    <property type="evidence" value="ECO:0007669"/>
    <property type="project" value="InterPro"/>
</dbReference>
<dbReference type="GO" id="GO:1903723">
    <property type="term" value="P:negative regulation of centriole elongation"/>
    <property type="evidence" value="ECO:0007669"/>
    <property type="project" value="TreeGrafter"/>
</dbReference>
<sequence length="654" mass="73514">MYSRSLPLQVKRLFMLFTYRRLGNVCHELAKLFAVRGKVFGFISFTRVLTICLELAASMESNYVSVFKMDGVPILPPLINDEVRAAVAIYRQKAIEVEKRLQERKRLLEVKNTVHSQLIDTNRSIVKGETSTLDKEDDVECGTMDHKIELAAIANVPTVLKLSEGEESLNQSEESTITVPSEALCDPSPQKIDSHDVIETVEKVQLIQSDVDCNLISGQITTDTVKQPNWQSPTRTVTPTSEESMGWFPLVRSNTYNLEKPSIDLMNLQRVDHSTPIDRSKVDPSLAESKDCSKPKIESKPATPKLKAVVQKDNTPVKGQSIAFGKSKTNHVKKSPKEQQNPGVDPSKCRQKRRTVSRKISHSSVGSGVESDRAFESVAQALTIHEQRMMQLLKRQEEERLLLEQSFRAKTQELVALCAKSLTIETDVAGNESSLMMPDCNRTKTPDMQAASSVSQLSLCDVSYDSCTDTDDAAYQTCHANGTSEENDNNNERTLTEDDHHPLADGNDPIVMINTAVHTMSQMQDNNGNNVISLLPQRMMELQRSKAATTINAYARGYLTRRLFKTHEVESIKRTIADIICFIISLQTQAKGMKEDTNQAAVRRDAGKHIAFCLDRLHDIFVNYTPQQRLQLIRQDRCLKRKSTLLPKVHKQFV</sequence>
<dbReference type="PANTHER" id="PTHR13594">
    <property type="entry name" value="CENTRIOLAR COILED-COIL PROTEIN OF 110 KDA"/>
    <property type="match status" value="1"/>
</dbReference>
<dbReference type="GO" id="GO:0032053">
    <property type="term" value="P:ciliary basal body organization"/>
    <property type="evidence" value="ECO:0007669"/>
    <property type="project" value="TreeGrafter"/>
</dbReference>